<accession>X1MW11</accession>
<gene>
    <name evidence="1" type="ORF">S06H3_27600</name>
</gene>
<protein>
    <recommendedName>
        <fullName evidence="2">Methyltransferase domain-containing protein</fullName>
    </recommendedName>
</protein>
<reference evidence="1" key="1">
    <citation type="journal article" date="2014" name="Front. Microbiol.">
        <title>High frequency of phylogenetically diverse reductive dehalogenase-homologous genes in deep subseafloor sedimentary metagenomes.</title>
        <authorList>
            <person name="Kawai M."/>
            <person name="Futagami T."/>
            <person name="Toyoda A."/>
            <person name="Takaki Y."/>
            <person name="Nishi S."/>
            <person name="Hori S."/>
            <person name="Arai W."/>
            <person name="Tsubouchi T."/>
            <person name="Morono Y."/>
            <person name="Uchiyama I."/>
            <person name="Ito T."/>
            <person name="Fujiyama A."/>
            <person name="Inagaki F."/>
            <person name="Takami H."/>
        </authorList>
    </citation>
    <scope>NUCLEOTIDE SEQUENCE</scope>
    <source>
        <strain evidence="1">Expedition CK06-06</strain>
    </source>
</reference>
<dbReference type="AlphaFoldDB" id="X1MW11"/>
<sequence>MEENEKWFERAQAEMKEYRKRELFFLKEGFTAEIAAKVFLIALIGHWDAYHLFYYAKRIPQGGTYLEIGCAKGGSLLCAYLATKVSGVSVNFIGIDPNPLPEDFRENTRLIPNFKFINAGSNEVKDRIEDSSVDLLFIDGDHRYFQVKKDIENYSPKVKEGGVLLGHDYQFNEEGQFVKPAVDEAFG</sequence>
<proteinExistence type="predicted"/>
<dbReference type="Pfam" id="PF13578">
    <property type="entry name" value="Methyltransf_24"/>
    <property type="match status" value="1"/>
</dbReference>
<name>X1MW11_9ZZZZ</name>
<organism evidence="1">
    <name type="scientific">marine sediment metagenome</name>
    <dbReference type="NCBI Taxonomy" id="412755"/>
    <lineage>
        <taxon>unclassified sequences</taxon>
        <taxon>metagenomes</taxon>
        <taxon>ecological metagenomes</taxon>
    </lineage>
</organism>
<dbReference type="EMBL" id="BARV01016028">
    <property type="protein sequence ID" value="GAI22226.1"/>
    <property type="molecule type" value="Genomic_DNA"/>
</dbReference>
<dbReference type="SUPFAM" id="SSF53335">
    <property type="entry name" value="S-adenosyl-L-methionine-dependent methyltransferases"/>
    <property type="match status" value="1"/>
</dbReference>
<comment type="caution">
    <text evidence="1">The sequence shown here is derived from an EMBL/GenBank/DDBJ whole genome shotgun (WGS) entry which is preliminary data.</text>
</comment>
<dbReference type="InterPro" id="IPR029063">
    <property type="entry name" value="SAM-dependent_MTases_sf"/>
</dbReference>
<dbReference type="Gene3D" id="3.40.50.150">
    <property type="entry name" value="Vaccinia Virus protein VP39"/>
    <property type="match status" value="1"/>
</dbReference>
<feature type="non-terminal residue" evidence="1">
    <location>
        <position position="187"/>
    </location>
</feature>
<evidence type="ECO:0000313" key="1">
    <source>
        <dbReference type="EMBL" id="GAI22226.1"/>
    </source>
</evidence>
<evidence type="ECO:0008006" key="2">
    <source>
        <dbReference type="Google" id="ProtNLM"/>
    </source>
</evidence>